<sequence length="102" mass="11968">MFDILQHSLADLGIVQSIRYIITFSRCTVVVRHFQIEHQFLLDLLFPVVDPNRRDHFQLFNKHFIHAQSLPVHRSDTQTDEKIVLSAQSRYDIPKPVQDAKS</sequence>
<dbReference type="Proteomes" id="UP000046067">
    <property type="component" value="Unassembled WGS sequence"/>
</dbReference>
<dbReference type="EMBL" id="CWQJ01000010">
    <property type="protein sequence ID" value="CSC14594.1"/>
    <property type="molecule type" value="Genomic_DNA"/>
</dbReference>
<proteinExistence type="predicted"/>
<evidence type="ECO:0000313" key="2">
    <source>
        <dbReference type="Proteomes" id="UP000046067"/>
    </source>
</evidence>
<protein>
    <submittedName>
        <fullName evidence="1">Uncharacterized protein</fullName>
    </submittedName>
</protein>
<accession>A0A655XH04</accession>
<gene>
    <name evidence="1" type="ORF">ERS013201_01883</name>
</gene>
<reference evidence="1 2" key="1">
    <citation type="submission" date="2015-07" db="EMBL/GenBank/DDBJ databases">
        <authorList>
            <consortium name="Pathogen Informatics"/>
        </authorList>
    </citation>
    <scope>NUCLEOTIDE SEQUENCE [LARGE SCALE GENOMIC DNA]</scope>
    <source>
        <strain evidence="1 2">A325</strain>
    </source>
</reference>
<evidence type="ECO:0000313" key="1">
    <source>
        <dbReference type="EMBL" id="CSC14594.1"/>
    </source>
</evidence>
<name>A0A655XH04_VIBCL</name>
<organism evidence="1 2">
    <name type="scientific">Vibrio cholerae</name>
    <dbReference type="NCBI Taxonomy" id="666"/>
    <lineage>
        <taxon>Bacteria</taxon>
        <taxon>Pseudomonadati</taxon>
        <taxon>Pseudomonadota</taxon>
        <taxon>Gammaproteobacteria</taxon>
        <taxon>Vibrionales</taxon>
        <taxon>Vibrionaceae</taxon>
        <taxon>Vibrio</taxon>
    </lineage>
</organism>
<dbReference type="AlphaFoldDB" id="A0A655XH04"/>